<comment type="caution">
    <text evidence="2">The sequence shown here is derived from an EMBL/GenBank/DDBJ whole genome shotgun (WGS) entry which is preliminary data.</text>
</comment>
<evidence type="ECO:0000256" key="1">
    <source>
        <dbReference type="SAM" id="MobiDB-lite"/>
    </source>
</evidence>
<feature type="compositionally biased region" description="Polar residues" evidence="1">
    <location>
        <begin position="27"/>
        <end position="36"/>
    </location>
</feature>
<proteinExistence type="predicted"/>
<sequence>MIRSCLPAIRRYSTSPIQRPSAAYFQQMGQQPNPSQKEGESKEESELKKTLTRRSLRMTIWQMFLITLAGSSVLNIMREKNHIEEMDDNYQQRFKKFEHIIAELKKGNMRVEDVESELAVLNERFEYFGLPKSEFTGVRGTKKRAQQSKEDVEVKSFL</sequence>
<dbReference type="EMBL" id="JAHLUH010000003">
    <property type="protein sequence ID" value="KAG7729174.1"/>
    <property type="molecule type" value="Genomic_DNA"/>
</dbReference>
<organism evidence="2 5">
    <name type="scientific">Ogataea haglerorum</name>
    <dbReference type="NCBI Taxonomy" id="1937702"/>
    <lineage>
        <taxon>Eukaryota</taxon>
        <taxon>Fungi</taxon>
        <taxon>Dikarya</taxon>
        <taxon>Ascomycota</taxon>
        <taxon>Saccharomycotina</taxon>
        <taxon>Pichiomycetes</taxon>
        <taxon>Pichiales</taxon>
        <taxon>Pichiaceae</taxon>
        <taxon>Ogataea</taxon>
    </lineage>
</organism>
<feature type="region of interest" description="Disordered" evidence="1">
    <location>
        <begin position="27"/>
        <end position="48"/>
    </location>
</feature>
<dbReference type="EMBL" id="JAHLUN010000004">
    <property type="protein sequence ID" value="KAG7766670.1"/>
    <property type="molecule type" value="Genomic_DNA"/>
</dbReference>
<evidence type="ECO:0000313" key="4">
    <source>
        <dbReference type="Proteomes" id="UP000697297"/>
    </source>
</evidence>
<dbReference type="AlphaFoldDB" id="A0AAN6D8C9"/>
<name>A0AAN6D8C9_9ASCO</name>
<evidence type="ECO:0000313" key="2">
    <source>
        <dbReference type="EMBL" id="KAG7729174.1"/>
    </source>
</evidence>
<dbReference type="Proteomes" id="UP000738402">
    <property type="component" value="Unassembled WGS sequence"/>
</dbReference>
<protein>
    <submittedName>
        <fullName evidence="2">Uncharacterized protein</fullName>
    </submittedName>
</protein>
<reference evidence="2 4" key="1">
    <citation type="journal article" date="2021" name="G3 (Bethesda)">
        <title>Genomic diversity, chromosomal rearrangements, and interspecies hybridization in the ogataea polymorpha species complex.</title>
        <authorList>
            <person name="Hanson S.J."/>
            <person name="Cinneide E.O."/>
            <person name="Salzberg L.I."/>
            <person name="Wolfe K.H."/>
            <person name="McGowan J."/>
            <person name="Fitzpatrick D.A."/>
            <person name="Matlin K."/>
        </authorList>
    </citation>
    <scope>NUCLEOTIDE SEQUENCE</scope>
    <source>
        <strain evidence="3">81-436-3</strain>
        <strain evidence="2">83-405-1</strain>
    </source>
</reference>
<feature type="compositionally biased region" description="Basic and acidic residues" evidence="1">
    <location>
        <begin position="37"/>
        <end position="48"/>
    </location>
</feature>
<keyword evidence="4" id="KW-1185">Reference proteome</keyword>
<evidence type="ECO:0000313" key="5">
    <source>
        <dbReference type="Proteomes" id="UP000738402"/>
    </source>
</evidence>
<gene>
    <name evidence="2" type="ORF">KL933_001400</name>
    <name evidence="3" type="ORF">KL946_001858</name>
</gene>
<accession>A0AAN6D8C9</accession>
<dbReference type="Proteomes" id="UP000697297">
    <property type="component" value="Unassembled WGS sequence"/>
</dbReference>
<evidence type="ECO:0000313" key="3">
    <source>
        <dbReference type="EMBL" id="KAG7766670.1"/>
    </source>
</evidence>